<dbReference type="Pfam" id="PF00392">
    <property type="entry name" value="GntR"/>
    <property type="match status" value="1"/>
</dbReference>
<dbReference type="AlphaFoldDB" id="W5TCY3"/>
<dbReference type="OrthoDB" id="3194402at2"/>
<dbReference type="GO" id="GO:0045892">
    <property type="term" value="P:negative regulation of DNA-templated transcription"/>
    <property type="evidence" value="ECO:0007669"/>
    <property type="project" value="TreeGrafter"/>
</dbReference>
<dbReference type="SUPFAM" id="SSF46785">
    <property type="entry name" value="Winged helix' DNA-binding domain"/>
    <property type="match status" value="1"/>
</dbReference>
<proteinExistence type="predicted"/>
<dbReference type="KEGG" id="nno:NONO_c02760"/>
<dbReference type="Proteomes" id="UP000019150">
    <property type="component" value="Chromosome"/>
</dbReference>
<dbReference type="PATRIC" id="fig|1415166.3.peg.271"/>
<keyword evidence="7" id="KW-1185">Reference proteome</keyword>
<feature type="region of interest" description="Disordered" evidence="4">
    <location>
        <begin position="1"/>
        <end position="38"/>
    </location>
</feature>
<accession>W5TCY3</accession>
<dbReference type="PROSITE" id="PS50949">
    <property type="entry name" value="HTH_GNTR"/>
    <property type="match status" value="1"/>
</dbReference>
<keyword evidence="1" id="KW-0805">Transcription regulation</keyword>
<evidence type="ECO:0000256" key="2">
    <source>
        <dbReference type="ARBA" id="ARBA00023125"/>
    </source>
</evidence>
<feature type="domain" description="HTH gntR-type" evidence="5">
    <location>
        <begin position="40"/>
        <end position="106"/>
    </location>
</feature>
<dbReference type="EMBL" id="CP006850">
    <property type="protein sequence ID" value="AHH15091.1"/>
    <property type="molecule type" value="Genomic_DNA"/>
</dbReference>
<dbReference type="eggNOG" id="COG2188">
    <property type="taxonomic scope" value="Bacteria"/>
</dbReference>
<evidence type="ECO:0000313" key="7">
    <source>
        <dbReference type="Proteomes" id="UP000019150"/>
    </source>
</evidence>
<dbReference type="InterPro" id="IPR050679">
    <property type="entry name" value="Bact_HTH_transcr_reg"/>
</dbReference>
<dbReference type="InterPro" id="IPR036388">
    <property type="entry name" value="WH-like_DNA-bd_sf"/>
</dbReference>
<keyword evidence="2" id="KW-0238">DNA-binding</keyword>
<dbReference type="GO" id="GO:0003700">
    <property type="term" value="F:DNA-binding transcription factor activity"/>
    <property type="evidence" value="ECO:0007669"/>
    <property type="project" value="InterPro"/>
</dbReference>
<dbReference type="PANTHER" id="PTHR44846">
    <property type="entry name" value="MANNOSYL-D-GLYCERATE TRANSPORT/METABOLISM SYSTEM REPRESSOR MNGR-RELATED"/>
    <property type="match status" value="1"/>
</dbReference>
<evidence type="ECO:0000313" key="6">
    <source>
        <dbReference type="EMBL" id="AHH15091.1"/>
    </source>
</evidence>
<dbReference type="InterPro" id="IPR011663">
    <property type="entry name" value="UTRA"/>
</dbReference>
<dbReference type="PRINTS" id="PR00035">
    <property type="entry name" value="HTHGNTR"/>
</dbReference>
<evidence type="ECO:0000256" key="1">
    <source>
        <dbReference type="ARBA" id="ARBA00023015"/>
    </source>
</evidence>
<feature type="compositionally biased region" description="Low complexity" evidence="4">
    <location>
        <begin position="15"/>
        <end position="28"/>
    </location>
</feature>
<dbReference type="RefSeq" id="WP_025346630.1">
    <property type="nucleotide sequence ID" value="NZ_CP006850.1"/>
</dbReference>
<dbReference type="CDD" id="cd07377">
    <property type="entry name" value="WHTH_GntR"/>
    <property type="match status" value="1"/>
</dbReference>
<dbReference type="InterPro" id="IPR028978">
    <property type="entry name" value="Chorismate_lyase_/UTRA_dom_sf"/>
</dbReference>
<dbReference type="SMART" id="SM00345">
    <property type="entry name" value="HTH_GNTR"/>
    <property type="match status" value="1"/>
</dbReference>
<dbReference type="SUPFAM" id="SSF64288">
    <property type="entry name" value="Chorismate lyase-like"/>
    <property type="match status" value="1"/>
</dbReference>
<reference evidence="6 7" key="1">
    <citation type="journal article" date="2014" name="Appl. Environ. Microbiol.">
        <title>Insights into the Microbial Degradation of Rubber and Gutta-Percha by Analysis of the Complete Genome of Nocardia nova SH22a.</title>
        <authorList>
            <person name="Luo Q."/>
            <person name="Hiessl S."/>
            <person name="Poehlein A."/>
            <person name="Daniel R."/>
            <person name="Steinbuchel A."/>
        </authorList>
    </citation>
    <scope>NUCLEOTIDE SEQUENCE [LARGE SCALE GENOMIC DNA]</scope>
    <source>
        <strain evidence="6">SH22a</strain>
    </source>
</reference>
<evidence type="ECO:0000259" key="5">
    <source>
        <dbReference type="PROSITE" id="PS50949"/>
    </source>
</evidence>
<dbReference type="STRING" id="1415166.NONO_c02760"/>
<evidence type="ECO:0000256" key="4">
    <source>
        <dbReference type="SAM" id="MobiDB-lite"/>
    </source>
</evidence>
<gene>
    <name evidence="6" type="ORF">NONO_c02760</name>
</gene>
<dbReference type="PANTHER" id="PTHR44846:SF17">
    <property type="entry name" value="GNTR-FAMILY TRANSCRIPTIONAL REGULATOR"/>
    <property type="match status" value="1"/>
</dbReference>
<dbReference type="GO" id="GO:0003677">
    <property type="term" value="F:DNA binding"/>
    <property type="evidence" value="ECO:0007669"/>
    <property type="project" value="UniProtKB-KW"/>
</dbReference>
<dbReference type="Gene3D" id="1.10.10.10">
    <property type="entry name" value="Winged helix-like DNA-binding domain superfamily/Winged helix DNA-binding domain"/>
    <property type="match status" value="1"/>
</dbReference>
<evidence type="ECO:0000256" key="3">
    <source>
        <dbReference type="ARBA" id="ARBA00023163"/>
    </source>
</evidence>
<organism evidence="6 7">
    <name type="scientific">Nocardia nova SH22a</name>
    <dbReference type="NCBI Taxonomy" id="1415166"/>
    <lineage>
        <taxon>Bacteria</taxon>
        <taxon>Bacillati</taxon>
        <taxon>Actinomycetota</taxon>
        <taxon>Actinomycetes</taxon>
        <taxon>Mycobacteriales</taxon>
        <taxon>Nocardiaceae</taxon>
        <taxon>Nocardia</taxon>
    </lineage>
</organism>
<dbReference type="HOGENOM" id="CLU_063236_2_2_11"/>
<keyword evidence="3" id="KW-0804">Transcription</keyword>
<sequence length="289" mass="31190">MTADPVPLRQPAEGPHPASGSAHPASGADVANGARSIRKADRARQVADVLRQQIHSGRCPDPLPTEAELAAEFAVSRNAVREALALLRDEGLIGRVPRVGTYVAQRKYDHDLDSLRGLKETLRGHGEVRNEVRAAVRLVPPPAVANRLALEPGESAVYLERLRYLGDLPLSLDHTYLAPDIGAQILDCDLRSEDIFALIERISGQSLGSADLAVEAITADIHSAATLQAPEGSALLLLERLTYLADGRPVDLEYIRMRGDRITLRNSLVRTAEGNDWRLSPHGVGQSAG</sequence>
<dbReference type="InterPro" id="IPR036390">
    <property type="entry name" value="WH_DNA-bd_sf"/>
</dbReference>
<protein>
    <submittedName>
        <fullName evidence="6">Putative transcriptional regulator, GntR family</fullName>
    </submittedName>
</protein>
<dbReference type="SMART" id="SM00866">
    <property type="entry name" value="UTRA"/>
    <property type="match status" value="1"/>
</dbReference>
<dbReference type="Gene3D" id="3.40.1410.10">
    <property type="entry name" value="Chorismate lyase-like"/>
    <property type="match status" value="1"/>
</dbReference>
<dbReference type="Pfam" id="PF07702">
    <property type="entry name" value="UTRA"/>
    <property type="match status" value="1"/>
</dbReference>
<name>W5TCY3_9NOCA</name>
<dbReference type="InterPro" id="IPR000524">
    <property type="entry name" value="Tscrpt_reg_HTH_GntR"/>
</dbReference>